<dbReference type="InterPro" id="IPR000182">
    <property type="entry name" value="GNAT_dom"/>
</dbReference>
<reference evidence="2" key="1">
    <citation type="journal article" date="2014" name="Int. J. Syst. Evol. Microbiol.">
        <title>Complete genome sequence of Corynebacterium casei LMG S-19264T (=DSM 44701T), isolated from a smear-ripened cheese.</title>
        <authorList>
            <consortium name="US DOE Joint Genome Institute (JGI-PGF)"/>
            <person name="Walter F."/>
            <person name="Albersmeier A."/>
            <person name="Kalinowski J."/>
            <person name="Ruckert C."/>
        </authorList>
    </citation>
    <scope>NUCLEOTIDE SEQUENCE</scope>
    <source>
        <strain evidence="2">CGMCC 1.12754</strain>
    </source>
</reference>
<name>A0A917M6C8_9BACI</name>
<dbReference type="Pfam" id="PF13673">
    <property type="entry name" value="Acetyltransf_10"/>
    <property type="match status" value="1"/>
</dbReference>
<dbReference type="CDD" id="cd04301">
    <property type="entry name" value="NAT_SF"/>
    <property type="match status" value="1"/>
</dbReference>
<dbReference type="EMBL" id="BMFR01000013">
    <property type="protein sequence ID" value="GGG81794.1"/>
    <property type="molecule type" value="Genomic_DNA"/>
</dbReference>
<dbReference type="Gene3D" id="3.40.630.30">
    <property type="match status" value="1"/>
</dbReference>
<organism evidence="2 3">
    <name type="scientific">Virgibacillus oceani</name>
    <dbReference type="NCBI Taxonomy" id="1479511"/>
    <lineage>
        <taxon>Bacteria</taxon>
        <taxon>Bacillati</taxon>
        <taxon>Bacillota</taxon>
        <taxon>Bacilli</taxon>
        <taxon>Bacillales</taxon>
        <taxon>Bacillaceae</taxon>
        <taxon>Virgibacillus</taxon>
    </lineage>
</organism>
<protein>
    <submittedName>
        <fullName evidence="2">Acetyltransferase</fullName>
    </submittedName>
</protein>
<dbReference type="InterPro" id="IPR016181">
    <property type="entry name" value="Acyl_CoA_acyltransferase"/>
</dbReference>
<sequence>MNWYIKSFQEFSADELYQIIKARVDVFVVEQACPYYELDNHDQRSIHYYLKVDNEIAAYVRIVPKESKYPEVSIGRVLVSEKFRGQGYAKEIMQRAIEYIFEEWNENKIKIQAQEYLKKFYSSFGFRQISDSYLEDNIPHIDMILEKK</sequence>
<dbReference type="RefSeq" id="WP_188456103.1">
    <property type="nucleotide sequence ID" value="NZ_BMFR01000013.1"/>
</dbReference>
<reference evidence="2" key="2">
    <citation type="submission" date="2020-09" db="EMBL/GenBank/DDBJ databases">
        <authorList>
            <person name="Sun Q."/>
            <person name="Zhou Y."/>
        </authorList>
    </citation>
    <scope>NUCLEOTIDE SEQUENCE</scope>
    <source>
        <strain evidence="2">CGMCC 1.12754</strain>
    </source>
</reference>
<dbReference type="PROSITE" id="PS51186">
    <property type="entry name" value="GNAT"/>
    <property type="match status" value="1"/>
</dbReference>
<evidence type="ECO:0000313" key="2">
    <source>
        <dbReference type="EMBL" id="GGG81794.1"/>
    </source>
</evidence>
<dbReference type="Proteomes" id="UP000622860">
    <property type="component" value="Unassembled WGS sequence"/>
</dbReference>
<accession>A0A917M6C8</accession>
<dbReference type="AlphaFoldDB" id="A0A917M6C8"/>
<dbReference type="SUPFAM" id="SSF55729">
    <property type="entry name" value="Acyl-CoA N-acyltransferases (Nat)"/>
    <property type="match status" value="1"/>
</dbReference>
<evidence type="ECO:0000313" key="3">
    <source>
        <dbReference type="Proteomes" id="UP000622860"/>
    </source>
</evidence>
<feature type="domain" description="N-acetyltransferase" evidence="1">
    <location>
        <begin position="6"/>
        <end position="148"/>
    </location>
</feature>
<keyword evidence="3" id="KW-1185">Reference proteome</keyword>
<evidence type="ECO:0000259" key="1">
    <source>
        <dbReference type="PROSITE" id="PS51186"/>
    </source>
</evidence>
<comment type="caution">
    <text evidence="2">The sequence shown here is derived from an EMBL/GenBank/DDBJ whole genome shotgun (WGS) entry which is preliminary data.</text>
</comment>
<dbReference type="GO" id="GO:0016747">
    <property type="term" value="F:acyltransferase activity, transferring groups other than amino-acyl groups"/>
    <property type="evidence" value="ECO:0007669"/>
    <property type="project" value="InterPro"/>
</dbReference>
<proteinExistence type="predicted"/>
<gene>
    <name evidence="2" type="ORF">GCM10011398_29120</name>
</gene>